<comment type="similarity">
    <text evidence="5">Belongs to the AAA ATPase family.</text>
</comment>
<evidence type="ECO:0000256" key="2">
    <source>
        <dbReference type="ARBA" id="ARBA00022490"/>
    </source>
</evidence>
<dbReference type="GO" id="GO:0005524">
    <property type="term" value="F:ATP binding"/>
    <property type="evidence" value="ECO:0007669"/>
    <property type="project" value="UniProtKB-KW"/>
</dbReference>
<keyword evidence="2" id="KW-0963">Cytoplasm</keyword>
<sequence>MRLRNGKHLFGPGYNASGHHLSCRSSLRSVGKNSRVVAVPKRKPLLTRKVIKKQVKQVKSTPAAVKVAATKAKTIPALAMPPPRRINKAKVREDLMKKFHMEQPVVDMIISTILTEIPKVNFSDIVGQDEAVKSLRERVVYPALNPDLFRGQKVLKPPRGVLLFGPTGNGKTLLAKACASHTHYNFMNVSASALVSKWVGDSEKLVKLLFECAREIQPTIIFLDEIDAMLSSRSGSEREDTRRFKNEFLVHFDGMMCSNDDRVLILGATNLPQCIDSAALRRFDLRVFMGAPNENARAKILKTILKDIANNIKDSEIKHIAKLTEGFSASDLGTIARNAAWLPLGTIAQHLIPNPQNQRCQ</sequence>
<evidence type="ECO:0000256" key="1">
    <source>
        <dbReference type="ARBA" id="ARBA00004496"/>
    </source>
</evidence>
<protein>
    <submittedName>
        <fullName evidence="7">Spastin</fullName>
    </submittedName>
</protein>
<gene>
    <name evidence="7" type="ORF">BV898_14059</name>
</gene>
<dbReference type="InterPro" id="IPR050304">
    <property type="entry name" value="MT-severing_AAA_ATPase"/>
</dbReference>
<dbReference type="AlphaFoldDB" id="A0A1W0W8W0"/>
<keyword evidence="3 5" id="KW-0547">Nucleotide-binding</keyword>
<evidence type="ECO:0000256" key="4">
    <source>
        <dbReference type="ARBA" id="ARBA00022840"/>
    </source>
</evidence>
<dbReference type="OrthoDB" id="10251136at2759"/>
<dbReference type="PROSITE" id="PS00674">
    <property type="entry name" value="AAA"/>
    <property type="match status" value="1"/>
</dbReference>
<organism evidence="7 8">
    <name type="scientific">Hypsibius exemplaris</name>
    <name type="common">Freshwater tardigrade</name>
    <dbReference type="NCBI Taxonomy" id="2072580"/>
    <lineage>
        <taxon>Eukaryota</taxon>
        <taxon>Metazoa</taxon>
        <taxon>Ecdysozoa</taxon>
        <taxon>Tardigrada</taxon>
        <taxon>Eutardigrada</taxon>
        <taxon>Parachela</taxon>
        <taxon>Hypsibioidea</taxon>
        <taxon>Hypsibiidae</taxon>
        <taxon>Hypsibius</taxon>
    </lineage>
</organism>
<feature type="domain" description="AAA+ ATPase" evidence="6">
    <location>
        <begin position="157"/>
        <end position="293"/>
    </location>
</feature>
<keyword evidence="4 5" id="KW-0067">ATP-binding</keyword>
<dbReference type="Proteomes" id="UP000192578">
    <property type="component" value="Unassembled WGS sequence"/>
</dbReference>
<accession>A0A1W0W8W0</accession>
<dbReference type="GO" id="GO:0005737">
    <property type="term" value="C:cytoplasm"/>
    <property type="evidence" value="ECO:0007669"/>
    <property type="project" value="UniProtKB-SubCell"/>
</dbReference>
<comment type="subcellular location">
    <subcellularLocation>
        <location evidence="1">Cytoplasm</location>
    </subcellularLocation>
</comment>
<dbReference type="Gene3D" id="1.10.8.60">
    <property type="match status" value="1"/>
</dbReference>
<dbReference type="EMBL" id="MTYJ01000165">
    <property type="protein sequence ID" value="OQV11637.1"/>
    <property type="molecule type" value="Genomic_DNA"/>
</dbReference>
<dbReference type="FunFam" id="3.40.50.300:FF:001054">
    <property type="entry name" value="ATPase, AAA family, putative"/>
    <property type="match status" value="1"/>
</dbReference>
<keyword evidence="8" id="KW-1185">Reference proteome</keyword>
<dbReference type="Gene3D" id="3.40.50.300">
    <property type="entry name" value="P-loop containing nucleotide triphosphate hydrolases"/>
    <property type="match status" value="1"/>
</dbReference>
<dbReference type="SUPFAM" id="SSF52540">
    <property type="entry name" value="P-loop containing nucleoside triphosphate hydrolases"/>
    <property type="match status" value="1"/>
</dbReference>
<dbReference type="InterPro" id="IPR003593">
    <property type="entry name" value="AAA+_ATPase"/>
</dbReference>
<dbReference type="PANTHER" id="PTHR23074:SF83">
    <property type="entry name" value="VACUOLAR PROTEIN SORTING-ASSOCIATED PROTEIN 4A"/>
    <property type="match status" value="1"/>
</dbReference>
<proteinExistence type="inferred from homology"/>
<dbReference type="InterPro" id="IPR003960">
    <property type="entry name" value="ATPase_AAA_CS"/>
</dbReference>
<evidence type="ECO:0000256" key="5">
    <source>
        <dbReference type="RuleBase" id="RU003651"/>
    </source>
</evidence>
<evidence type="ECO:0000256" key="3">
    <source>
        <dbReference type="ARBA" id="ARBA00022741"/>
    </source>
</evidence>
<evidence type="ECO:0000313" key="7">
    <source>
        <dbReference type="EMBL" id="OQV11637.1"/>
    </source>
</evidence>
<reference evidence="8" key="1">
    <citation type="submission" date="2017-01" db="EMBL/GenBank/DDBJ databases">
        <title>Comparative genomics of anhydrobiosis in the tardigrade Hypsibius dujardini.</title>
        <authorList>
            <person name="Yoshida Y."/>
            <person name="Koutsovoulos G."/>
            <person name="Laetsch D."/>
            <person name="Stevens L."/>
            <person name="Kumar S."/>
            <person name="Horikawa D."/>
            <person name="Ishino K."/>
            <person name="Komine S."/>
            <person name="Tomita M."/>
            <person name="Blaxter M."/>
            <person name="Arakawa K."/>
        </authorList>
    </citation>
    <scope>NUCLEOTIDE SEQUENCE [LARGE SCALE GENOMIC DNA]</scope>
    <source>
        <strain evidence="8">Z151</strain>
    </source>
</reference>
<evidence type="ECO:0000313" key="8">
    <source>
        <dbReference type="Proteomes" id="UP000192578"/>
    </source>
</evidence>
<dbReference type="PANTHER" id="PTHR23074">
    <property type="entry name" value="AAA DOMAIN-CONTAINING"/>
    <property type="match status" value="1"/>
</dbReference>
<dbReference type="GO" id="GO:0016887">
    <property type="term" value="F:ATP hydrolysis activity"/>
    <property type="evidence" value="ECO:0007669"/>
    <property type="project" value="InterPro"/>
</dbReference>
<evidence type="ECO:0000259" key="6">
    <source>
        <dbReference type="SMART" id="SM00382"/>
    </source>
</evidence>
<dbReference type="InterPro" id="IPR027417">
    <property type="entry name" value="P-loop_NTPase"/>
</dbReference>
<dbReference type="Pfam" id="PF00004">
    <property type="entry name" value="AAA"/>
    <property type="match status" value="1"/>
</dbReference>
<comment type="caution">
    <text evidence="7">The sequence shown here is derived from an EMBL/GenBank/DDBJ whole genome shotgun (WGS) entry which is preliminary data.</text>
</comment>
<name>A0A1W0W8W0_HYPEX</name>
<dbReference type="InterPro" id="IPR003959">
    <property type="entry name" value="ATPase_AAA_core"/>
</dbReference>
<dbReference type="SMART" id="SM00382">
    <property type="entry name" value="AAA"/>
    <property type="match status" value="1"/>
</dbReference>